<dbReference type="RefSeq" id="WP_254164516.1">
    <property type="nucleotide sequence ID" value="NZ_JAHESF010000014.1"/>
</dbReference>
<feature type="region of interest" description="Disordered" evidence="1">
    <location>
        <begin position="289"/>
        <end position="319"/>
    </location>
</feature>
<accession>A0AAP2DL77</accession>
<protein>
    <submittedName>
        <fullName evidence="3">Uncharacterized protein</fullName>
    </submittedName>
</protein>
<feature type="transmembrane region" description="Helical" evidence="2">
    <location>
        <begin position="119"/>
        <end position="143"/>
    </location>
</feature>
<organism evidence="3 4">
    <name type="scientific">Chryseosolibacter histidini</name>
    <dbReference type="NCBI Taxonomy" id="2782349"/>
    <lineage>
        <taxon>Bacteria</taxon>
        <taxon>Pseudomonadati</taxon>
        <taxon>Bacteroidota</taxon>
        <taxon>Cytophagia</taxon>
        <taxon>Cytophagales</taxon>
        <taxon>Chryseotaleaceae</taxon>
        <taxon>Chryseosolibacter</taxon>
    </lineage>
</organism>
<gene>
    <name evidence="3" type="ORF">KK083_16040</name>
</gene>
<dbReference type="SUPFAM" id="SSF53474">
    <property type="entry name" value="alpha/beta-Hydrolases"/>
    <property type="match status" value="1"/>
</dbReference>
<dbReference type="AlphaFoldDB" id="A0AAP2DL77"/>
<proteinExistence type="predicted"/>
<feature type="transmembrane region" description="Helical" evidence="2">
    <location>
        <begin position="89"/>
        <end position="113"/>
    </location>
</feature>
<keyword evidence="2" id="KW-0812">Transmembrane</keyword>
<dbReference type="InterPro" id="IPR029058">
    <property type="entry name" value="AB_hydrolase_fold"/>
</dbReference>
<sequence length="416" mass="48581">MSTLRGFVDSVSDYRNQEDWIQVYNIPDTFSGSYELRQLTMYKGKELRTDFFEYYWAYNMRGTKLSSVWTWLVQLMFRKPKNIPGRIRWLYGLLWLIAVGYIVVLITGVLNWFQQLEWTQLPMVVLAGNAVLNIFAFVLTAFLGDAARYTYASPENIEERGKIRKGGIDLLHQLHVSKKYTRIVLVGHSLGSMIAYDMLKHYWSQVYKDYEVRPDYLRKQMDQYNEKSVAGFSMKNDAEVAAYMKLQSLLFSEQRKRGNPWLVTDLITLGSPLAHGELLMAETKEMFKERKRERELPSNPPQQEKNKTISYSQPFSRDPDSTVRDTPMEIIHHAGHFAFTRWHNLYYKRDYVGGPAREIFGAGMLDKQLTSTSWKDSLPFLMHTNYWANPKKSKTAAAESIAYLKKVILEMTKPEQ</sequence>
<evidence type="ECO:0000313" key="4">
    <source>
        <dbReference type="Proteomes" id="UP001319200"/>
    </source>
</evidence>
<reference evidence="3 4" key="1">
    <citation type="submission" date="2021-05" db="EMBL/GenBank/DDBJ databases">
        <title>A Polyphasic approach of four new species of the genus Ohtaekwangia: Ohtaekwangia histidinii sp. nov., Ohtaekwangia cretensis sp. nov., Ohtaekwangia indiensis sp. nov., Ohtaekwangia reichenbachii sp. nov. from diverse environment.</title>
        <authorList>
            <person name="Octaviana S."/>
        </authorList>
    </citation>
    <scope>NUCLEOTIDE SEQUENCE [LARGE SCALE GENOMIC DNA]</scope>
    <source>
        <strain evidence="3 4">PWU4</strain>
    </source>
</reference>
<dbReference type="Proteomes" id="UP001319200">
    <property type="component" value="Unassembled WGS sequence"/>
</dbReference>
<keyword evidence="2" id="KW-0472">Membrane</keyword>
<evidence type="ECO:0000256" key="2">
    <source>
        <dbReference type="SAM" id="Phobius"/>
    </source>
</evidence>
<comment type="caution">
    <text evidence="3">The sequence shown here is derived from an EMBL/GenBank/DDBJ whole genome shotgun (WGS) entry which is preliminary data.</text>
</comment>
<evidence type="ECO:0000313" key="3">
    <source>
        <dbReference type="EMBL" id="MBT1698401.1"/>
    </source>
</evidence>
<keyword evidence="4" id="KW-1185">Reference proteome</keyword>
<name>A0AAP2DL77_9BACT</name>
<evidence type="ECO:0000256" key="1">
    <source>
        <dbReference type="SAM" id="MobiDB-lite"/>
    </source>
</evidence>
<keyword evidence="2" id="KW-1133">Transmembrane helix</keyword>
<dbReference type="EMBL" id="JAHESF010000014">
    <property type="protein sequence ID" value="MBT1698401.1"/>
    <property type="molecule type" value="Genomic_DNA"/>
</dbReference>